<keyword evidence="7" id="KW-0138">CF(0)</keyword>
<dbReference type="SUPFAM" id="SSF81573">
    <property type="entry name" value="F1F0 ATP synthase subunit B, membrane domain"/>
    <property type="match status" value="1"/>
</dbReference>
<keyword evidence="10 16" id="KW-1133">Transmembrane helix</keyword>
<keyword evidence="4" id="KW-0813">Transport</keyword>
<evidence type="ECO:0000256" key="10">
    <source>
        <dbReference type="ARBA" id="ARBA00022989"/>
    </source>
</evidence>
<comment type="subcellular location">
    <subcellularLocation>
        <location evidence="2">Endomembrane system</location>
    </subcellularLocation>
    <subcellularLocation>
        <location evidence="1">Membrane</location>
        <topology evidence="1">Single-pass membrane protein</topology>
    </subcellularLocation>
</comment>
<dbReference type="Pfam" id="PF00430">
    <property type="entry name" value="ATP-synt_B"/>
    <property type="match status" value="1"/>
</dbReference>
<evidence type="ECO:0000256" key="9">
    <source>
        <dbReference type="ARBA" id="ARBA00022781"/>
    </source>
</evidence>
<evidence type="ECO:0000256" key="16">
    <source>
        <dbReference type="SAM" id="Phobius"/>
    </source>
</evidence>
<name>A0A3B0ZKK7_9ZZZZ</name>
<evidence type="ECO:0000256" key="6">
    <source>
        <dbReference type="ARBA" id="ARBA00022519"/>
    </source>
</evidence>
<evidence type="ECO:0000313" key="17">
    <source>
        <dbReference type="EMBL" id="VAW87882.1"/>
    </source>
</evidence>
<dbReference type="InterPro" id="IPR005864">
    <property type="entry name" value="ATP_synth_F0_bsu_bac"/>
</dbReference>
<keyword evidence="11" id="KW-0406">Ion transport</keyword>
<dbReference type="AlphaFoldDB" id="A0A3B0ZKK7"/>
<dbReference type="CDD" id="cd06503">
    <property type="entry name" value="ATP-synt_Fo_b"/>
    <property type="match status" value="1"/>
</dbReference>
<keyword evidence="9" id="KW-0375">Hydrogen ion transport</keyword>
<feature type="transmembrane region" description="Helical" evidence="16">
    <location>
        <begin position="6"/>
        <end position="26"/>
    </location>
</feature>
<comment type="similarity">
    <text evidence="3">Belongs to the ATPase B chain family.</text>
</comment>
<keyword evidence="17" id="KW-0378">Hydrolase</keyword>
<dbReference type="InterPro" id="IPR050059">
    <property type="entry name" value="ATP_synthase_B_chain"/>
</dbReference>
<dbReference type="EC" id="3.6.3.14" evidence="17"/>
<dbReference type="NCBIfam" id="TIGR01144">
    <property type="entry name" value="ATP_synt_b"/>
    <property type="match status" value="1"/>
</dbReference>
<evidence type="ECO:0000256" key="11">
    <source>
        <dbReference type="ARBA" id="ARBA00023065"/>
    </source>
</evidence>
<sequence>MNINVTLIAQIIAFVTLLWFVNRVLWNPMNDLLLARQKRIADGLAAADKGKHDLELAEKRAKEHLVEAKSQAAEIMAQAEKRGNEIVEEAKEKARTEGDRLITAAKAEIEQEANRAKEHLRGKVASIAAAGAGRILGREVDEKAHAGLLKDLVSQI</sequence>
<comment type="function">
    <text evidence="14">F(1)F(0) ATP synthase produces ATP from ADP in the presence of a proton or sodium gradient. F-type ATPases consist of two structural domains, F(1) containing the extramembraneous catalytic core and F(0) containing the membrane proton channel, linked together by a central stalk and a peripheral stalk. During catalysis, ATP synthesis in the catalytic domain of F(1) is coupled via a rotary mechanism of the central stalk subunits to proton translocation.</text>
</comment>
<dbReference type="FunFam" id="1.20.5.620:FF:000001">
    <property type="entry name" value="ATP synthase subunit b"/>
    <property type="match status" value="1"/>
</dbReference>
<keyword evidence="8 16" id="KW-0812">Transmembrane</keyword>
<evidence type="ECO:0000256" key="14">
    <source>
        <dbReference type="ARBA" id="ARBA00025198"/>
    </source>
</evidence>
<dbReference type="GO" id="GO:0045259">
    <property type="term" value="C:proton-transporting ATP synthase complex"/>
    <property type="evidence" value="ECO:0007669"/>
    <property type="project" value="UniProtKB-KW"/>
</dbReference>
<evidence type="ECO:0000256" key="2">
    <source>
        <dbReference type="ARBA" id="ARBA00004308"/>
    </source>
</evidence>
<evidence type="ECO:0000256" key="12">
    <source>
        <dbReference type="ARBA" id="ARBA00023136"/>
    </source>
</evidence>
<evidence type="ECO:0000256" key="1">
    <source>
        <dbReference type="ARBA" id="ARBA00004167"/>
    </source>
</evidence>
<evidence type="ECO:0000256" key="7">
    <source>
        <dbReference type="ARBA" id="ARBA00022547"/>
    </source>
</evidence>
<evidence type="ECO:0000256" key="13">
    <source>
        <dbReference type="ARBA" id="ARBA00023310"/>
    </source>
</evidence>
<reference evidence="17" key="1">
    <citation type="submission" date="2018-06" db="EMBL/GenBank/DDBJ databases">
        <authorList>
            <person name="Zhirakovskaya E."/>
        </authorList>
    </citation>
    <scope>NUCLEOTIDE SEQUENCE</scope>
</reference>
<accession>A0A3B0ZKK7</accession>
<keyword evidence="5" id="KW-1003">Cell membrane</keyword>
<dbReference type="GO" id="GO:0046961">
    <property type="term" value="F:proton-transporting ATPase activity, rotational mechanism"/>
    <property type="evidence" value="ECO:0007669"/>
    <property type="project" value="TreeGrafter"/>
</dbReference>
<feature type="coiled-coil region" evidence="15">
    <location>
        <begin position="54"/>
        <end position="82"/>
    </location>
</feature>
<keyword evidence="15" id="KW-0175">Coiled coil</keyword>
<keyword evidence="12 16" id="KW-0472">Membrane</keyword>
<keyword evidence="6" id="KW-0997">Cell inner membrane</keyword>
<dbReference type="NCBIfam" id="NF004411">
    <property type="entry name" value="PRK05759.1-2"/>
    <property type="match status" value="1"/>
</dbReference>
<dbReference type="GO" id="GO:0012505">
    <property type="term" value="C:endomembrane system"/>
    <property type="evidence" value="ECO:0007669"/>
    <property type="project" value="UniProtKB-SubCell"/>
</dbReference>
<dbReference type="PANTHER" id="PTHR33445">
    <property type="entry name" value="ATP SYNTHASE SUBUNIT B', CHLOROPLASTIC"/>
    <property type="match status" value="1"/>
</dbReference>
<evidence type="ECO:0000256" key="4">
    <source>
        <dbReference type="ARBA" id="ARBA00022448"/>
    </source>
</evidence>
<dbReference type="GO" id="GO:0016787">
    <property type="term" value="F:hydrolase activity"/>
    <property type="evidence" value="ECO:0007669"/>
    <property type="project" value="UniProtKB-KW"/>
</dbReference>
<dbReference type="InterPro" id="IPR002146">
    <property type="entry name" value="ATP_synth_b/b'su_bac/chlpt"/>
</dbReference>
<evidence type="ECO:0000256" key="8">
    <source>
        <dbReference type="ARBA" id="ARBA00022692"/>
    </source>
</evidence>
<evidence type="ECO:0000256" key="3">
    <source>
        <dbReference type="ARBA" id="ARBA00005513"/>
    </source>
</evidence>
<gene>
    <name evidence="17" type="ORF">MNBD_GAMMA17-431</name>
</gene>
<proteinExistence type="inferred from homology"/>
<evidence type="ECO:0000256" key="15">
    <source>
        <dbReference type="SAM" id="Coils"/>
    </source>
</evidence>
<dbReference type="HAMAP" id="MF_01398">
    <property type="entry name" value="ATP_synth_b_bprime"/>
    <property type="match status" value="1"/>
</dbReference>
<protein>
    <submittedName>
        <fullName evidence="17">ATP synthase F0 sector subunit b</fullName>
        <ecNumber evidence="17">3.6.3.14</ecNumber>
    </submittedName>
</protein>
<organism evidence="17">
    <name type="scientific">hydrothermal vent metagenome</name>
    <dbReference type="NCBI Taxonomy" id="652676"/>
    <lineage>
        <taxon>unclassified sequences</taxon>
        <taxon>metagenomes</taxon>
        <taxon>ecological metagenomes</taxon>
    </lineage>
</organism>
<dbReference type="PANTHER" id="PTHR33445:SF1">
    <property type="entry name" value="ATP SYNTHASE SUBUNIT B"/>
    <property type="match status" value="1"/>
</dbReference>
<keyword evidence="13" id="KW-0066">ATP synthesis</keyword>
<dbReference type="GO" id="GO:0015986">
    <property type="term" value="P:proton motive force-driven ATP synthesis"/>
    <property type="evidence" value="ECO:0007669"/>
    <property type="project" value="InterPro"/>
</dbReference>
<evidence type="ECO:0000256" key="5">
    <source>
        <dbReference type="ARBA" id="ARBA00022475"/>
    </source>
</evidence>
<dbReference type="InterPro" id="IPR028987">
    <property type="entry name" value="ATP_synth_B-like_membr_sf"/>
</dbReference>
<dbReference type="Gene3D" id="1.20.5.620">
    <property type="entry name" value="F1F0 ATP synthase subunit B, membrane domain"/>
    <property type="match status" value="1"/>
</dbReference>
<dbReference type="EMBL" id="UOFQ01000080">
    <property type="protein sequence ID" value="VAW87882.1"/>
    <property type="molecule type" value="Genomic_DNA"/>
</dbReference>